<name>W4GTA4_APHAT</name>
<accession>W4GTA4</accession>
<feature type="region of interest" description="Disordered" evidence="2">
    <location>
        <begin position="50"/>
        <end position="78"/>
    </location>
</feature>
<keyword evidence="1" id="KW-0175">Coiled coil</keyword>
<evidence type="ECO:0000256" key="2">
    <source>
        <dbReference type="SAM" id="MobiDB-lite"/>
    </source>
</evidence>
<protein>
    <submittedName>
        <fullName evidence="3">Uncharacterized protein</fullName>
    </submittedName>
</protein>
<dbReference type="RefSeq" id="XP_009827898.1">
    <property type="nucleotide sequence ID" value="XM_009829596.1"/>
</dbReference>
<dbReference type="AlphaFoldDB" id="W4GTA4"/>
<organism evidence="3">
    <name type="scientific">Aphanomyces astaci</name>
    <name type="common">Crayfish plague agent</name>
    <dbReference type="NCBI Taxonomy" id="112090"/>
    <lineage>
        <taxon>Eukaryota</taxon>
        <taxon>Sar</taxon>
        <taxon>Stramenopiles</taxon>
        <taxon>Oomycota</taxon>
        <taxon>Saprolegniomycetes</taxon>
        <taxon>Saprolegniales</taxon>
        <taxon>Verrucalvaceae</taxon>
        <taxon>Aphanomyces</taxon>
    </lineage>
</organism>
<gene>
    <name evidence="3" type="ORF">H257_04932</name>
</gene>
<reference evidence="3" key="1">
    <citation type="submission" date="2013-12" db="EMBL/GenBank/DDBJ databases">
        <title>The Genome Sequence of Aphanomyces astaci APO3.</title>
        <authorList>
            <consortium name="The Broad Institute Genomics Platform"/>
            <person name="Russ C."/>
            <person name="Tyler B."/>
            <person name="van West P."/>
            <person name="Dieguez-Uribeondo J."/>
            <person name="Young S.K."/>
            <person name="Zeng Q."/>
            <person name="Gargeya S."/>
            <person name="Fitzgerald M."/>
            <person name="Abouelleil A."/>
            <person name="Alvarado L."/>
            <person name="Chapman S.B."/>
            <person name="Gainer-Dewar J."/>
            <person name="Goldberg J."/>
            <person name="Griggs A."/>
            <person name="Gujja S."/>
            <person name="Hansen M."/>
            <person name="Howarth C."/>
            <person name="Imamovic A."/>
            <person name="Ireland A."/>
            <person name="Larimer J."/>
            <person name="McCowan C."/>
            <person name="Murphy C."/>
            <person name="Pearson M."/>
            <person name="Poon T.W."/>
            <person name="Priest M."/>
            <person name="Roberts A."/>
            <person name="Saif S."/>
            <person name="Shea T."/>
            <person name="Sykes S."/>
            <person name="Wortman J."/>
            <person name="Nusbaum C."/>
            <person name="Birren B."/>
        </authorList>
    </citation>
    <scope>NUCLEOTIDE SEQUENCE [LARGE SCALE GENOMIC DNA]</scope>
    <source>
        <strain evidence="3">APO3</strain>
    </source>
</reference>
<dbReference type="VEuPathDB" id="FungiDB:H257_04932"/>
<feature type="coiled-coil region" evidence="1">
    <location>
        <begin position="88"/>
        <end position="115"/>
    </location>
</feature>
<dbReference type="EMBL" id="KI913122">
    <property type="protein sequence ID" value="ETV82229.1"/>
    <property type="molecule type" value="Genomic_DNA"/>
</dbReference>
<proteinExistence type="predicted"/>
<dbReference type="GeneID" id="20806928"/>
<evidence type="ECO:0000256" key="1">
    <source>
        <dbReference type="SAM" id="Coils"/>
    </source>
</evidence>
<evidence type="ECO:0000313" key="3">
    <source>
        <dbReference type="EMBL" id="ETV82229.1"/>
    </source>
</evidence>
<sequence length="238" mass="27691">MPPLSNLIHRQRTYMFSPIDGCCRRRHHMHNDDDDDTMFQDILAVLVHPCKPKRRHRPQPTPPSAPPTKSTKPKRIPKRIRTTPFRMIQALHSQVAELTRHRDRLRSTKELLRNDLPKEHVEVEAALRERVTLLRQKDQLAAIIDTLQSELFPPEYWCVPPPFQAKPEPYCNNFDEPHDNWADMPPIHHAACHIIDMNPPMLTPSFARTLPPLQHPPTIMATGHGGIHDIDFIKMEYL</sequence>